<protein>
    <recommendedName>
        <fullName evidence="1">Anti-sigma-28 factor FlgM C-terminal domain-containing protein</fullName>
    </recommendedName>
</protein>
<sequence length="108" mass="12108">MKVKGNNLQSKLTVYGAAQIQEFRPENREIKKSAKASSDMDWVDLSGQGQMVADAQRAIALIPDVRVPLVSQIQNDLQDGAYVFDHMKSAESMLRESFENQAALMYLM</sequence>
<dbReference type="Pfam" id="PF04316">
    <property type="entry name" value="FlgM"/>
    <property type="match status" value="1"/>
</dbReference>
<dbReference type="Proteomes" id="UP000425960">
    <property type="component" value="Chromosome"/>
</dbReference>
<evidence type="ECO:0000313" key="2">
    <source>
        <dbReference type="EMBL" id="BBO84648.1"/>
    </source>
</evidence>
<gene>
    <name evidence="2" type="ORF">DSCO28_52140</name>
</gene>
<organism evidence="2 3">
    <name type="scientific">Desulfosarcina ovata subsp. sediminis</name>
    <dbReference type="NCBI Taxonomy" id="885957"/>
    <lineage>
        <taxon>Bacteria</taxon>
        <taxon>Pseudomonadati</taxon>
        <taxon>Thermodesulfobacteriota</taxon>
        <taxon>Desulfobacteria</taxon>
        <taxon>Desulfobacterales</taxon>
        <taxon>Desulfosarcinaceae</taxon>
        <taxon>Desulfosarcina</taxon>
    </lineage>
</organism>
<dbReference type="InterPro" id="IPR031316">
    <property type="entry name" value="FlgM_C"/>
</dbReference>
<accession>A0A5K7ZWP7</accession>
<dbReference type="SUPFAM" id="SSF101498">
    <property type="entry name" value="Anti-sigma factor FlgM"/>
    <property type="match status" value="1"/>
</dbReference>
<proteinExistence type="predicted"/>
<evidence type="ECO:0000313" key="3">
    <source>
        <dbReference type="Proteomes" id="UP000425960"/>
    </source>
</evidence>
<dbReference type="AlphaFoldDB" id="A0A5K7ZWP7"/>
<dbReference type="RefSeq" id="WP_155312099.1">
    <property type="nucleotide sequence ID" value="NZ_AP021876.1"/>
</dbReference>
<name>A0A5K7ZWP7_9BACT</name>
<reference evidence="2 3" key="1">
    <citation type="submission" date="2019-11" db="EMBL/GenBank/DDBJ databases">
        <title>Comparative genomics of hydrocarbon-degrading Desulfosarcina strains.</title>
        <authorList>
            <person name="Watanabe M."/>
            <person name="Kojima H."/>
            <person name="Fukui M."/>
        </authorList>
    </citation>
    <scope>NUCLEOTIDE SEQUENCE [LARGE SCALE GENOMIC DNA]</scope>
    <source>
        <strain evidence="2 3">28bB2T</strain>
    </source>
</reference>
<feature type="domain" description="Anti-sigma-28 factor FlgM C-terminal" evidence="1">
    <location>
        <begin position="41"/>
        <end position="94"/>
    </location>
</feature>
<dbReference type="KEGG" id="dov:DSCO28_52140"/>
<dbReference type="InterPro" id="IPR035890">
    <property type="entry name" value="Anti-sigma-28_factor_FlgM_sf"/>
</dbReference>
<dbReference type="EMBL" id="AP021876">
    <property type="protein sequence ID" value="BBO84648.1"/>
    <property type="molecule type" value="Genomic_DNA"/>
</dbReference>
<evidence type="ECO:0000259" key="1">
    <source>
        <dbReference type="Pfam" id="PF04316"/>
    </source>
</evidence>